<dbReference type="PROSITE" id="PS50932">
    <property type="entry name" value="HTH_LACI_2"/>
    <property type="match status" value="1"/>
</dbReference>
<keyword evidence="1" id="KW-0805">Transcription regulation</keyword>
<dbReference type="Gene3D" id="3.40.50.2300">
    <property type="match status" value="2"/>
</dbReference>
<protein>
    <submittedName>
        <fullName evidence="5">LacI family transcriptional regulator</fullName>
    </submittedName>
</protein>
<dbReference type="CDD" id="cd01392">
    <property type="entry name" value="HTH_LacI"/>
    <property type="match status" value="1"/>
</dbReference>
<reference evidence="6" key="1">
    <citation type="submission" date="2016-10" db="EMBL/GenBank/DDBJ databases">
        <authorList>
            <person name="Varghese N."/>
            <person name="Submissions S."/>
        </authorList>
    </citation>
    <scope>NUCLEOTIDE SEQUENCE [LARGE SCALE GENOMIC DNA]</scope>
    <source>
        <strain evidence="6">DSM 24536</strain>
    </source>
</reference>
<dbReference type="GO" id="GO:0003700">
    <property type="term" value="F:DNA-binding transcription factor activity"/>
    <property type="evidence" value="ECO:0007669"/>
    <property type="project" value="TreeGrafter"/>
</dbReference>
<dbReference type="SUPFAM" id="SSF47413">
    <property type="entry name" value="lambda repressor-like DNA-binding domains"/>
    <property type="match status" value="1"/>
</dbReference>
<dbReference type="SMART" id="SM00354">
    <property type="entry name" value="HTH_LACI"/>
    <property type="match status" value="1"/>
</dbReference>
<organism evidence="5 6">
    <name type="scientific">Daejeonella rubra</name>
    <dbReference type="NCBI Taxonomy" id="990371"/>
    <lineage>
        <taxon>Bacteria</taxon>
        <taxon>Pseudomonadati</taxon>
        <taxon>Bacteroidota</taxon>
        <taxon>Sphingobacteriia</taxon>
        <taxon>Sphingobacteriales</taxon>
        <taxon>Sphingobacteriaceae</taxon>
        <taxon>Daejeonella</taxon>
    </lineage>
</organism>
<dbReference type="InterPro" id="IPR010982">
    <property type="entry name" value="Lambda_DNA-bd_dom_sf"/>
</dbReference>
<evidence type="ECO:0000259" key="4">
    <source>
        <dbReference type="PROSITE" id="PS50932"/>
    </source>
</evidence>
<evidence type="ECO:0000313" key="5">
    <source>
        <dbReference type="EMBL" id="SDM29878.1"/>
    </source>
</evidence>
<dbReference type="OrthoDB" id="628703at2"/>
<name>A0A1G9S2T2_9SPHI</name>
<evidence type="ECO:0000256" key="2">
    <source>
        <dbReference type="ARBA" id="ARBA00023125"/>
    </source>
</evidence>
<dbReference type="Gene3D" id="1.10.260.40">
    <property type="entry name" value="lambda repressor-like DNA-binding domains"/>
    <property type="match status" value="1"/>
</dbReference>
<keyword evidence="2" id="KW-0238">DNA-binding</keyword>
<dbReference type="InterPro" id="IPR000843">
    <property type="entry name" value="HTH_LacI"/>
</dbReference>
<dbReference type="SUPFAM" id="SSF53822">
    <property type="entry name" value="Periplasmic binding protein-like I"/>
    <property type="match status" value="1"/>
</dbReference>
<accession>A0A1G9S2T2</accession>
<dbReference type="InterPro" id="IPR028082">
    <property type="entry name" value="Peripla_BP_I"/>
</dbReference>
<feature type="domain" description="HTH lacI-type" evidence="4">
    <location>
        <begin position="9"/>
        <end position="63"/>
    </location>
</feature>
<dbReference type="PANTHER" id="PTHR30146">
    <property type="entry name" value="LACI-RELATED TRANSCRIPTIONAL REPRESSOR"/>
    <property type="match status" value="1"/>
</dbReference>
<dbReference type="InterPro" id="IPR025997">
    <property type="entry name" value="SBP_2_dom"/>
</dbReference>
<dbReference type="AlphaFoldDB" id="A0A1G9S2T2"/>
<dbReference type="PANTHER" id="PTHR30146:SF144">
    <property type="entry name" value="LACI-FAMILY TRANSCRIPTION REGULATOR"/>
    <property type="match status" value="1"/>
</dbReference>
<evidence type="ECO:0000256" key="3">
    <source>
        <dbReference type="ARBA" id="ARBA00023163"/>
    </source>
</evidence>
<keyword evidence="3" id="KW-0804">Transcription</keyword>
<dbReference type="Pfam" id="PF13407">
    <property type="entry name" value="Peripla_BP_4"/>
    <property type="match status" value="1"/>
</dbReference>
<dbReference type="GO" id="GO:0000976">
    <property type="term" value="F:transcription cis-regulatory region binding"/>
    <property type="evidence" value="ECO:0007669"/>
    <property type="project" value="TreeGrafter"/>
</dbReference>
<dbReference type="PROSITE" id="PS00356">
    <property type="entry name" value="HTH_LACI_1"/>
    <property type="match status" value="1"/>
</dbReference>
<dbReference type="EMBL" id="FNHH01000009">
    <property type="protein sequence ID" value="SDM29878.1"/>
    <property type="molecule type" value="Genomic_DNA"/>
</dbReference>
<dbReference type="STRING" id="990371.SAMN05421813_10950"/>
<sequence>MKKRITELTGVKEIARRANVSIATVDRVLHNRKGVSKQTKEKISQIIDELNYKPNLLAQRLASRKTLRLATLIPASSKETSFWDAPLKGIEQADDEIKQFGIIVDKYFYDQNLIGSFVEQTRIILESKPDGILLAPSFIDESVAFTNKCKELNIPYVLIDSDLPNDGSLSYIGPNLYHSGYLGAHLVSYLAKDSDEILIVNISREIDNHHHLLKKEEGFRAYYQDNNKAGNIIKLDIKDTDLKSIERNLTRVFDEHSNIKIVFVTNSRVSKVAHFIEHTQKDVILIGYDFLKENIEYMDKGVVDFLVCQKPKQQGYRGLISLYQHLAFGSPVEKIYFMPIDILTKENSAFYRN</sequence>
<dbReference type="Pfam" id="PF00356">
    <property type="entry name" value="LacI"/>
    <property type="match status" value="1"/>
</dbReference>
<dbReference type="RefSeq" id="WP_090703647.1">
    <property type="nucleotide sequence ID" value="NZ_FNHH01000009.1"/>
</dbReference>
<gene>
    <name evidence="5" type="ORF">SAMN05421813_10950</name>
</gene>
<evidence type="ECO:0000313" key="6">
    <source>
        <dbReference type="Proteomes" id="UP000199226"/>
    </source>
</evidence>
<keyword evidence="6" id="KW-1185">Reference proteome</keyword>
<dbReference type="Proteomes" id="UP000199226">
    <property type="component" value="Unassembled WGS sequence"/>
</dbReference>
<evidence type="ECO:0000256" key="1">
    <source>
        <dbReference type="ARBA" id="ARBA00023015"/>
    </source>
</evidence>
<proteinExistence type="predicted"/>